<evidence type="ECO:0000256" key="3">
    <source>
        <dbReference type="ARBA" id="ARBA00022989"/>
    </source>
</evidence>
<organism evidence="8 9">
    <name type="scientific">Aphidius gifuensis</name>
    <name type="common">Parasitoid wasp</name>
    <dbReference type="NCBI Taxonomy" id="684658"/>
    <lineage>
        <taxon>Eukaryota</taxon>
        <taxon>Metazoa</taxon>
        <taxon>Ecdysozoa</taxon>
        <taxon>Arthropoda</taxon>
        <taxon>Hexapoda</taxon>
        <taxon>Insecta</taxon>
        <taxon>Pterygota</taxon>
        <taxon>Neoptera</taxon>
        <taxon>Endopterygota</taxon>
        <taxon>Hymenoptera</taxon>
        <taxon>Apocrita</taxon>
        <taxon>Ichneumonoidea</taxon>
        <taxon>Braconidae</taxon>
        <taxon>Aphidiinae</taxon>
        <taxon>Aphidius</taxon>
    </lineage>
</organism>
<dbReference type="Proteomes" id="UP000639338">
    <property type="component" value="Unassembled WGS sequence"/>
</dbReference>
<feature type="transmembrane region" description="Helical" evidence="7">
    <location>
        <begin position="37"/>
        <end position="55"/>
    </location>
</feature>
<dbReference type="PANTHER" id="PTHR10736:SF11">
    <property type="entry name" value="BESTROPHIN 2"/>
    <property type="match status" value="1"/>
</dbReference>
<evidence type="ECO:0000256" key="4">
    <source>
        <dbReference type="ARBA" id="ARBA00023136"/>
    </source>
</evidence>
<evidence type="ECO:0000256" key="1">
    <source>
        <dbReference type="ARBA" id="ARBA00004370"/>
    </source>
</evidence>
<gene>
    <name evidence="8" type="ORF">HCN44_000977</name>
</gene>
<name>A0A834XNC2_APHGI</name>
<dbReference type="PANTHER" id="PTHR10736">
    <property type="entry name" value="BESTROPHIN"/>
    <property type="match status" value="1"/>
</dbReference>
<evidence type="ECO:0000256" key="5">
    <source>
        <dbReference type="ARBA" id="ARBA00034769"/>
    </source>
</evidence>
<keyword evidence="3 7" id="KW-1133">Transmembrane helix</keyword>
<dbReference type="InterPro" id="IPR021134">
    <property type="entry name" value="Bestrophin-like"/>
</dbReference>
<feature type="region of interest" description="Disordered" evidence="6">
    <location>
        <begin position="629"/>
        <end position="653"/>
    </location>
</feature>
<dbReference type="GO" id="GO:0016020">
    <property type="term" value="C:membrane"/>
    <property type="evidence" value="ECO:0007669"/>
    <property type="project" value="UniProtKB-SubCell"/>
</dbReference>
<reference evidence="8 9" key="1">
    <citation type="submission" date="2020-08" db="EMBL/GenBank/DDBJ databases">
        <title>Aphidius gifuensis genome sequencing and assembly.</title>
        <authorList>
            <person name="Du Z."/>
        </authorList>
    </citation>
    <scope>NUCLEOTIDE SEQUENCE [LARGE SCALE GENOMIC DNA]</scope>
    <source>
        <strain evidence="8">YNYX2018</strain>
        <tissue evidence="8">Adults</tissue>
    </source>
</reference>
<keyword evidence="9" id="KW-1185">Reference proteome</keyword>
<evidence type="ECO:0008006" key="10">
    <source>
        <dbReference type="Google" id="ProtNLM"/>
    </source>
</evidence>
<evidence type="ECO:0000256" key="2">
    <source>
        <dbReference type="ARBA" id="ARBA00022692"/>
    </source>
</evidence>
<feature type="compositionally biased region" description="Polar residues" evidence="6">
    <location>
        <begin position="796"/>
        <end position="809"/>
    </location>
</feature>
<proteinExistence type="inferred from homology"/>
<protein>
    <recommendedName>
        <fullName evidence="10">Bestrophin homolog</fullName>
    </recommendedName>
</protein>
<evidence type="ECO:0000313" key="9">
    <source>
        <dbReference type="Proteomes" id="UP000639338"/>
    </source>
</evidence>
<feature type="region of interest" description="Disordered" evidence="6">
    <location>
        <begin position="789"/>
        <end position="815"/>
    </location>
</feature>
<feature type="transmembrane region" description="Helical" evidence="7">
    <location>
        <begin position="76"/>
        <end position="95"/>
    </location>
</feature>
<keyword evidence="2 7" id="KW-0812">Transmembrane</keyword>
<dbReference type="AlphaFoldDB" id="A0A834XNC2"/>
<evidence type="ECO:0000256" key="6">
    <source>
        <dbReference type="SAM" id="MobiDB-lite"/>
    </source>
</evidence>
<sequence>MTISYASEVPNGSSFGCFWRILVKWKGSVYKLIWRELLAYLFVYYVINLTYRYLLTDPQQRIFEKIRYYFGSSSESIPMSFVLGFYVSLVVKRWWEQYKLLPWPDNLALFISAAIPGNDERGRLMRRNIVRYAVLAYVITLQRISLRVKRRFPTLQHIVDVGLMMESEKKIFEMMNKKAAMSKYWMPLVWATNIINRARKEKLITSDHVVQTLLVELSDIRKRLGALIGYDTVCVPLVYTQVVTLSLYAYFFSALLGRQFVARPPNTTLPPGKYEEPDMYFPVFTILQFCFYVGWLKVAEVLINPFGEDDDDIELNWLIDRHIKAGYMIVDEMHEEHPELLKDQYWDEVVPKDLPYTVASEQYRREEPAGSAERYKVKESDALYANLVLGSHIHNSNQHRKAHQDDMYADYESVDTPLVERRKNWLQRQITRMGSVRSSSTYSSSGFFNRNRHNSVYSSPETGGLPQTNPNQNLKMSFYDRLVGRKSVRNQRMGRQASMMKLNSVPITLRNRPRIPTPDVTKELTDRDQRLAISATNAANIGAGIVGCIPTNGNYPTDIPVVQVVLSPIQETEHLQTSGKSGTAALAQAVLSPTLTGAGLVAPVTFTPVTMSQLNQLGFMTTTMSSMTHFTNNNNTNNHNNINNNNNNYNNQQNNNQQLVATLTEVNSSEEESSGGSTKSIVSRNDSIDDNDERKTPLIGERQSPLGSHGTSPIFDSYNDRSAIIINPEKLPGYIVETTTQGTNTETRGRRSTSLPGPPAILQIKEDRSKSLPHDNQILLQTNKHTGTIVSGGAGITTTNGTRQRTSSVGGEPRPRIIQEPHRRISTPASTNALILSGIQTAGAKGRGEVYV</sequence>
<feature type="region of interest" description="Disordered" evidence="6">
    <location>
        <begin position="665"/>
        <end position="713"/>
    </location>
</feature>
<dbReference type="OrthoDB" id="201595at2759"/>
<keyword evidence="4 7" id="KW-0472">Membrane</keyword>
<comment type="caution">
    <text evidence="8">The sequence shown here is derived from an EMBL/GenBank/DDBJ whole genome shotgun (WGS) entry which is preliminary data.</text>
</comment>
<dbReference type="InterPro" id="IPR000615">
    <property type="entry name" value="Bestrophin"/>
</dbReference>
<dbReference type="EMBL" id="JACMRX010000005">
    <property type="protein sequence ID" value="KAF7988404.1"/>
    <property type="molecule type" value="Genomic_DNA"/>
</dbReference>
<evidence type="ECO:0000313" key="8">
    <source>
        <dbReference type="EMBL" id="KAF7988404.1"/>
    </source>
</evidence>
<comment type="subcellular location">
    <subcellularLocation>
        <location evidence="1">Membrane</location>
    </subcellularLocation>
</comment>
<comment type="similarity">
    <text evidence="5">Belongs to the anion channel-forming bestrophin (TC 1.A.46) family. Calcium-sensitive chloride channel subfamily.</text>
</comment>
<dbReference type="GO" id="GO:0005254">
    <property type="term" value="F:chloride channel activity"/>
    <property type="evidence" value="ECO:0007669"/>
    <property type="project" value="InterPro"/>
</dbReference>
<accession>A0A834XNC2</accession>
<dbReference type="Pfam" id="PF01062">
    <property type="entry name" value="Bestrophin"/>
    <property type="match status" value="1"/>
</dbReference>
<evidence type="ECO:0000256" key="7">
    <source>
        <dbReference type="SAM" id="Phobius"/>
    </source>
</evidence>